<sequence>MIEDDISLAEGNKRRCTITTSSSSTRGSWYASFTGTAQYKLSHLDQQFGNSGGAQMMDSKLSHDHLKFAAASLHMNKAIIGARNRWQERRWQIMVSSHYYHVSKDDKGRDEPAKRPCASNPTPPPPSQLSPASALLSFHATNPELGAPTFFRGEISP</sequence>
<evidence type="ECO:0000313" key="3">
    <source>
        <dbReference type="Proteomes" id="UP001610335"/>
    </source>
</evidence>
<organism evidence="2 3">
    <name type="scientific">Aspergillus cavernicola</name>
    <dbReference type="NCBI Taxonomy" id="176166"/>
    <lineage>
        <taxon>Eukaryota</taxon>
        <taxon>Fungi</taxon>
        <taxon>Dikarya</taxon>
        <taxon>Ascomycota</taxon>
        <taxon>Pezizomycotina</taxon>
        <taxon>Eurotiomycetes</taxon>
        <taxon>Eurotiomycetidae</taxon>
        <taxon>Eurotiales</taxon>
        <taxon>Aspergillaceae</taxon>
        <taxon>Aspergillus</taxon>
        <taxon>Aspergillus subgen. Nidulantes</taxon>
    </lineage>
</organism>
<keyword evidence="3" id="KW-1185">Reference proteome</keyword>
<proteinExistence type="predicted"/>
<dbReference type="EMBL" id="JBFXLS010000109">
    <property type="protein sequence ID" value="KAL2815760.1"/>
    <property type="molecule type" value="Genomic_DNA"/>
</dbReference>
<protein>
    <submittedName>
        <fullName evidence="2">Uncharacterized protein</fullName>
    </submittedName>
</protein>
<feature type="compositionally biased region" description="Basic and acidic residues" evidence="1">
    <location>
        <begin position="102"/>
        <end position="114"/>
    </location>
</feature>
<evidence type="ECO:0000313" key="2">
    <source>
        <dbReference type="EMBL" id="KAL2815760.1"/>
    </source>
</evidence>
<reference evidence="2 3" key="1">
    <citation type="submission" date="2024-07" db="EMBL/GenBank/DDBJ databases">
        <title>Section-level genome sequencing and comparative genomics of Aspergillus sections Usti and Cavernicolus.</title>
        <authorList>
            <consortium name="Lawrence Berkeley National Laboratory"/>
            <person name="Nybo J.L."/>
            <person name="Vesth T.C."/>
            <person name="Theobald S."/>
            <person name="Frisvad J.C."/>
            <person name="Larsen T.O."/>
            <person name="Kjaerboelling I."/>
            <person name="Rothschild-Mancinelli K."/>
            <person name="Lyhne E.K."/>
            <person name="Kogle M.E."/>
            <person name="Barry K."/>
            <person name="Clum A."/>
            <person name="Na H."/>
            <person name="Ledsgaard L."/>
            <person name="Lin J."/>
            <person name="Lipzen A."/>
            <person name="Kuo A."/>
            <person name="Riley R."/>
            <person name="Mondo S."/>
            <person name="LaButti K."/>
            <person name="Haridas S."/>
            <person name="Pangalinan J."/>
            <person name="Salamov A.A."/>
            <person name="Simmons B.A."/>
            <person name="Magnuson J.K."/>
            <person name="Chen J."/>
            <person name="Drula E."/>
            <person name="Henrissat B."/>
            <person name="Wiebenga A."/>
            <person name="Lubbers R.J."/>
            <person name="Gomes A.C."/>
            <person name="Makela M.R."/>
            <person name="Stajich J."/>
            <person name="Grigoriev I.V."/>
            <person name="Mortensen U.H."/>
            <person name="De vries R.P."/>
            <person name="Baker S.E."/>
            <person name="Andersen M.R."/>
        </authorList>
    </citation>
    <scope>NUCLEOTIDE SEQUENCE [LARGE SCALE GENOMIC DNA]</scope>
    <source>
        <strain evidence="2 3">CBS 600.67</strain>
    </source>
</reference>
<name>A0ABR4HKC6_9EURO</name>
<gene>
    <name evidence="2" type="ORF">BDW59DRAFT_13235</name>
</gene>
<feature type="region of interest" description="Disordered" evidence="1">
    <location>
        <begin position="101"/>
        <end position="135"/>
    </location>
</feature>
<comment type="caution">
    <text evidence="2">The sequence shown here is derived from an EMBL/GenBank/DDBJ whole genome shotgun (WGS) entry which is preliminary data.</text>
</comment>
<evidence type="ECO:0000256" key="1">
    <source>
        <dbReference type="SAM" id="MobiDB-lite"/>
    </source>
</evidence>
<dbReference type="Proteomes" id="UP001610335">
    <property type="component" value="Unassembled WGS sequence"/>
</dbReference>
<accession>A0ABR4HKC6</accession>